<evidence type="ECO:0000256" key="1">
    <source>
        <dbReference type="SAM" id="SignalP"/>
    </source>
</evidence>
<dbReference type="OrthoDB" id="818779at2"/>
<evidence type="ECO:0000313" key="5">
    <source>
        <dbReference type="Proteomes" id="UP000321927"/>
    </source>
</evidence>
<dbReference type="RefSeq" id="WP_086502353.1">
    <property type="nucleotide sequence ID" value="NZ_MSSV01000015.1"/>
</dbReference>
<evidence type="ECO:0000313" key="2">
    <source>
        <dbReference type="EMBL" id="PZX53952.1"/>
    </source>
</evidence>
<organism evidence="2 4">
    <name type="scientific">Algoriphagus ratkowskyi</name>
    <dbReference type="NCBI Taxonomy" id="57028"/>
    <lineage>
        <taxon>Bacteria</taxon>
        <taxon>Pseudomonadati</taxon>
        <taxon>Bacteroidota</taxon>
        <taxon>Cytophagia</taxon>
        <taxon>Cytophagales</taxon>
        <taxon>Cyclobacteriaceae</taxon>
        <taxon>Algoriphagus</taxon>
    </lineage>
</organism>
<feature type="chain" id="PRO_5016179958" description="DUF4221 domain-containing protein" evidence="1">
    <location>
        <begin position="22"/>
        <end position="377"/>
    </location>
</feature>
<evidence type="ECO:0008006" key="6">
    <source>
        <dbReference type="Google" id="ProtNLM"/>
    </source>
</evidence>
<comment type="caution">
    <text evidence="2">The sequence shown here is derived from an EMBL/GenBank/DDBJ whole genome shotgun (WGS) entry which is preliminary data.</text>
</comment>
<dbReference type="EMBL" id="VORV01000010">
    <property type="protein sequence ID" value="TXD76648.1"/>
    <property type="molecule type" value="Genomic_DNA"/>
</dbReference>
<dbReference type="AlphaFoldDB" id="A0A2W7STC6"/>
<protein>
    <recommendedName>
        <fullName evidence="6">DUF4221 domain-containing protein</fullName>
    </recommendedName>
</protein>
<dbReference type="Proteomes" id="UP000321927">
    <property type="component" value="Unassembled WGS sequence"/>
</dbReference>
<feature type="signal peptide" evidence="1">
    <location>
        <begin position="1"/>
        <end position="21"/>
    </location>
</feature>
<evidence type="ECO:0000313" key="3">
    <source>
        <dbReference type="EMBL" id="TXD76648.1"/>
    </source>
</evidence>
<keyword evidence="5" id="KW-1185">Reference proteome</keyword>
<sequence>MKHLALIIILASVFSCTSENSADNSAKSFNLEIQDSIQVDYLGNLNVFDFDPESGLYLGLDSDVNDVVLFDEDGKSQPQFSVQTAKSNVITWVVGKGFLDGKATLMDVRNGLFQFDTDGEVNRIEIPREHYYFNELSFSAYKLGTNYSYIRPERDEAENKDQSAFYKRIYESPLLEVLDSKTGDVSNTMEFPPGSIYEDGNYYGWMFPTIAKRDGKWYLHMRAERKYHVYEEKEDEVIYVKTVDLEIPDALDVVGVPIETPWLLNRQLAPNLFGRIESLYPLSDYTILIYTKGEKNETLNQYDTEKAEELRNFIDGIPRFAAVFDRNDSLLQKDIELPKGLVFNGVYNSEDEIIALKNQNFFGAEDKTSIYKLKISN</sequence>
<name>A0A2W7STC6_9BACT</name>
<reference evidence="2 4" key="1">
    <citation type="submission" date="2018-06" db="EMBL/GenBank/DDBJ databases">
        <title>Genomic Encyclopedia of Archaeal and Bacterial Type Strains, Phase II (KMG-II): from individual species to whole genera.</title>
        <authorList>
            <person name="Goeker M."/>
        </authorList>
    </citation>
    <scope>NUCLEOTIDE SEQUENCE [LARGE SCALE GENOMIC DNA]</scope>
    <source>
        <strain evidence="2 4">DSM 22686</strain>
    </source>
</reference>
<keyword evidence="1" id="KW-0732">Signal</keyword>
<evidence type="ECO:0000313" key="4">
    <source>
        <dbReference type="Proteomes" id="UP000249115"/>
    </source>
</evidence>
<reference evidence="3 5" key="2">
    <citation type="submission" date="2019-08" db="EMBL/GenBank/DDBJ databases">
        <title>Genome of Algoriphagus ratkowskyi IC026.</title>
        <authorList>
            <person name="Bowman J.P."/>
        </authorList>
    </citation>
    <scope>NUCLEOTIDE SEQUENCE [LARGE SCALE GENOMIC DNA]</scope>
    <source>
        <strain evidence="3 5">IC026</strain>
    </source>
</reference>
<dbReference type="EMBL" id="QKZU01000011">
    <property type="protein sequence ID" value="PZX53952.1"/>
    <property type="molecule type" value="Genomic_DNA"/>
</dbReference>
<dbReference type="PROSITE" id="PS51257">
    <property type="entry name" value="PROKAR_LIPOPROTEIN"/>
    <property type="match status" value="1"/>
</dbReference>
<proteinExistence type="predicted"/>
<dbReference type="Proteomes" id="UP000249115">
    <property type="component" value="Unassembled WGS sequence"/>
</dbReference>
<gene>
    <name evidence="3" type="ORF">ESW18_14895</name>
    <name evidence="2" type="ORF">LV84_03060</name>
</gene>
<accession>A0A2W7STC6</accession>